<gene>
    <name evidence="2" type="ORF">DI556_21195</name>
</gene>
<dbReference type="Gene3D" id="2.60.120.200">
    <property type="match status" value="1"/>
</dbReference>
<comment type="caution">
    <text evidence="2">The sequence shown here is derived from an EMBL/GenBank/DDBJ whole genome shotgun (WGS) entry which is preliminary data.</text>
</comment>
<keyword evidence="1" id="KW-0732">Signal</keyword>
<dbReference type="Proteomes" id="UP000249185">
    <property type="component" value="Unassembled WGS sequence"/>
</dbReference>
<accession>A0A2W5MY26</accession>
<evidence type="ECO:0000313" key="3">
    <source>
        <dbReference type="Proteomes" id="UP000249185"/>
    </source>
</evidence>
<sequence>MHWPNVSLLTLAVWVLLAIAPKPAAAQDGSYDIDCAVILCMAGGFPAVEECGRAYGYMIDRITDIPPKPPFGVCSMADGSDYDGYDLDYRIGSRQARNAYSCPGGTALYFQLGKWGVGRVFCYAEVSEVMKGDGLCYRVYDGIAPATFRQLEASLTVEPGTAAEYQAPPTIAEEPVAAPERFEELCATAETIPAAATAPPLSSSCLTPLLAPATGEICNANWSIAEAVGGNAAHGRRASCAATTSGETVLAMMARAGEANALNQLLLRAPAARGYDAVRASVEFMLPEDYDVFDGGRLAFGLLIGEASCASGGCAPENQKGAMIRAQFKPAADGSIALQNYSYHLDRGAKSQTVASPWAGVGAKEATWGDGRDMARAIPKGEWITLALDVVLNDPGQANGSSVLSAFDASGALIGTAAFAGVTYRPDRSWTVTGLAMTDKFTHAATKRSGRDQAMYYRNYRLLGGDVAEAECR</sequence>
<protein>
    <submittedName>
        <fullName evidence="2">Uncharacterized protein</fullName>
    </submittedName>
</protein>
<feature type="chain" id="PRO_5016045315" evidence="1">
    <location>
        <begin position="27"/>
        <end position="473"/>
    </location>
</feature>
<organism evidence="2 3">
    <name type="scientific">Rhodovulum sulfidophilum</name>
    <name type="common">Rhodobacter sulfidophilus</name>
    <dbReference type="NCBI Taxonomy" id="35806"/>
    <lineage>
        <taxon>Bacteria</taxon>
        <taxon>Pseudomonadati</taxon>
        <taxon>Pseudomonadota</taxon>
        <taxon>Alphaproteobacteria</taxon>
        <taxon>Rhodobacterales</taxon>
        <taxon>Paracoccaceae</taxon>
        <taxon>Rhodovulum</taxon>
    </lineage>
</organism>
<reference evidence="2 3" key="1">
    <citation type="submission" date="2017-08" db="EMBL/GenBank/DDBJ databases">
        <title>Infants hospitalized years apart are colonized by the same room-sourced microbial strains.</title>
        <authorList>
            <person name="Brooks B."/>
            <person name="Olm M.R."/>
            <person name="Firek B.A."/>
            <person name="Baker R."/>
            <person name="Thomas B.C."/>
            <person name="Morowitz M.J."/>
            <person name="Banfield J.F."/>
        </authorList>
    </citation>
    <scope>NUCLEOTIDE SEQUENCE [LARGE SCALE GENOMIC DNA]</scope>
    <source>
        <strain evidence="2">S2_005_002_R2_34</strain>
    </source>
</reference>
<evidence type="ECO:0000256" key="1">
    <source>
        <dbReference type="SAM" id="SignalP"/>
    </source>
</evidence>
<dbReference type="AlphaFoldDB" id="A0A2W5MY26"/>
<feature type="signal peptide" evidence="1">
    <location>
        <begin position="1"/>
        <end position="26"/>
    </location>
</feature>
<proteinExistence type="predicted"/>
<dbReference type="EMBL" id="QFPW01000031">
    <property type="protein sequence ID" value="PZQ46076.1"/>
    <property type="molecule type" value="Genomic_DNA"/>
</dbReference>
<evidence type="ECO:0000313" key="2">
    <source>
        <dbReference type="EMBL" id="PZQ46076.1"/>
    </source>
</evidence>
<name>A0A2W5MY26_RHOSU</name>